<dbReference type="Pfam" id="PF10221">
    <property type="entry name" value="Mat89Bb"/>
    <property type="match status" value="1"/>
</dbReference>
<dbReference type="EMBL" id="RBNJ01001945">
    <property type="protein sequence ID" value="RUS32596.1"/>
    <property type="molecule type" value="Genomic_DNA"/>
</dbReference>
<proteinExistence type="predicted"/>
<keyword evidence="1" id="KW-0812">Transmembrane</keyword>
<evidence type="ECO:0000256" key="1">
    <source>
        <dbReference type="SAM" id="Phobius"/>
    </source>
</evidence>
<dbReference type="InterPro" id="IPR019355">
    <property type="entry name" value="Cell_cycle_regulator_Mat89Bb"/>
</dbReference>
<gene>
    <name evidence="2" type="ORF">BC938DRAFT_474978</name>
</gene>
<dbReference type="AlphaFoldDB" id="A0A433QS36"/>
<organism evidence="2 3">
    <name type="scientific">Jimgerdemannia flammicorona</name>
    <dbReference type="NCBI Taxonomy" id="994334"/>
    <lineage>
        <taxon>Eukaryota</taxon>
        <taxon>Fungi</taxon>
        <taxon>Fungi incertae sedis</taxon>
        <taxon>Mucoromycota</taxon>
        <taxon>Mucoromycotina</taxon>
        <taxon>Endogonomycetes</taxon>
        <taxon>Endogonales</taxon>
        <taxon>Endogonaceae</taxon>
        <taxon>Jimgerdemannia</taxon>
    </lineage>
</organism>
<evidence type="ECO:0000313" key="3">
    <source>
        <dbReference type="Proteomes" id="UP000274822"/>
    </source>
</evidence>
<keyword evidence="1" id="KW-0472">Membrane</keyword>
<sequence>MSLLGVTTNGYVGSIWIWAFTFAFIFATHIYLAITPKLSVKFPSTDGIRSLRHALMMALYRSSTECSKLFYTNNLPDFGVRQVFFTANSTRHNPGYSRAVRTAASSYGHKRIFWGTLMKLTYDNTHNHVHVIIDIFYNCALPLSRTSDRSIMDRTLILLDCHPVALAQANCPQEIDLPPCSLWTCLVEGTIEYCRVVLDVCAPEAAVSVQAAGLPPSRSTLNTWDASEQSITQIFNAFGNVSPRSVSPSPTRLPSALETGFGTLAERDLEVVDTEDALPTRKQWNRGRVVLVLWAKARDEDGYSYRETLSDAKTDLRVMIYHALEKARKPRTPEYEPLHHVEVNIIRIYPEIALDENLPEDLPMQEVCYA</sequence>
<evidence type="ECO:0000313" key="2">
    <source>
        <dbReference type="EMBL" id="RUS32596.1"/>
    </source>
</evidence>
<feature type="transmembrane region" description="Helical" evidence="1">
    <location>
        <begin position="15"/>
        <end position="34"/>
    </location>
</feature>
<name>A0A433QS36_9FUNG</name>
<accession>A0A433QS36</accession>
<reference evidence="2 3" key="1">
    <citation type="journal article" date="2018" name="New Phytol.">
        <title>Phylogenomics of Endogonaceae and evolution of mycorrhizas within Mucoromycota.</title>
        <authorList>
            <person name="Chang Y."/>
            <person name="Desiro A."/>
            <person name="Na H."/>
            <person name="Sandor L."/>
            <person name="Lipzen A."/>
            <person name="Clum A."/>
            <person name="Barry K."/>
            <person name="Grigoriev I.V."/>
            <person name="Martin F.M."/>
            <person name="Stajich J.E."/>
            <person name="Smith M.E."/>
            <person name="Bonito G."/>
            <person name="Spatafora J.W."/>
        </authorList>
    </citation>
    <scope>NUCLEOTIDE SEQUENCE [LARGE SCALE GENOMIC DNA]</scope>
    <source>
        <strain evidence="2 3">AD002</strain>
    </source>
</reference>
<keyword evidence="3" id="KW-1185">Reference proteome</keyword>
<protein>
    <submittedName>
        <fullName evidence="2">Uncharacterized protein</fullName>
    </submittedName>
</protein>
<keyword evidence="1" id="KW-1133">Transmembrane helix</keyword>
<comment type="caution">
    <text evidence="2">The sequence shown here is derived from an EMBL/GenBank/DDBJ whole genome shotgun (WGS) entry which is preliminary data.</text>
</comment>
<dbReference type="Proteomes" id="UP000274822">
    <property type="component" value="Unassembled WGS sequence"/>
</dbReference>